<dbReference type="Pfam" id="PF01171">
    <property type="entry name" value="ATP_bind_3"/>
    <property type="match status" value="1"/>
</dbReference>
<sequence length="636" mass="65787">MPPPRCSRCPNPSSLLRSRSLLPFCRRCFVAAFEAETLRALLGDPSGTPKPGQGVAVAASGGKDSTVLAYVLSRLDRCHSLGLRLALLAVDEGIAGYREPSLVALREVALALPLPLLVVEHRELFGLTVDQAGPALGGRSRCTLCGVLRRRAMERGAGEMGADWIVTGHNADDVAETVLMNFLRGDVARLRRAANEATGATNETTAATSEFSRATNEATGANEATTTTSEATGATNKANEANEATGATKKEPNRNPTKPNDNSSEPNGNPTEPNDKSSEPNRNPTKFDRNSMQPNNNSSELKGNLRNSNGNPTKFNRNPRKRTQTPPRPNAAPPVVPRLKPLRHAAQREIVLYAHFLGLSYASSECHHAPLAFRGHPRALLKDLEATRPATVAALAHSGRRLALGAAPGAGEPPGACGRCGSVASGDLCMACALLAALDKGRPQLALGKRGVRVATGADEQWEGEGGERGGHWDGPRGGHRVGGPGDGSGGHREGDDGHWDGSGGHRVEGARNGGGGHQEGGSGHQEGGGGQGATGWLMAPGLVVKLVAMGAVLVVTGVVLVATGAVAAGMVALGLMVKLVTMGAILVVTGTVLVATGAVATGPLLVAMGPVLVAPWARKCRSRWFHGEVALSGAA</sequence>
<dbReference type="Proteomes" id="UP000504627">
    <property type="component" value="Unplaced"/>
</dbReference>
<feature type="transmembrane region" description="Helical" evidence="3">
    <location>
        <begin position="584"/>
        <end position="614"/>
    </location>
</feature>
<organism evidence="6 7">
    <name type="scientific">Pipra filicauda</name>
    <name type="common">Wire-tailed manakin</name>
    <dbReference type="NCBI Taxonomy" id="649802"/>
    <lineage>
        <taxon>Eukaryota</taxon>
        <taxon>Metazoa</taxon>
        <taxon>Chordata</taxon>
        <taxon>Craniata</taxon>
        <taxon>Vertebrata</taxon>
        <taxon>Euteleostomi</taxon>
        <taxon>Archelosauria</taxon>
        <taxon>Archosauria</taxon>
        <taxon>Dinosauria</taxon>
        <taxon>Saurischia</taxon>
        <taxon>Theropoda</taxon>
        <taxon>Coelurosauria</taxon>
        <taxon>Aves</taxon>
        <taxon>Neognathae</taxon>
        <taxon>Neoaves</taxon>
        <taxon>Telluraves</taxon>
        <taxon>Australaves</taxon>
        <taxon>Passeriformes</taxon>
        <taxon>Pipridae</taxon>
        <taxon>Pipra</taxon>
    </lineage>
</organism>
<feature type="domain" description="tRNA(Ile)-lysidine/2-thiocytidine synthase N-terminal" evidence="4">
    <location>
        <begin position="55"/>
        <end position="196"/>
    </location>
</feature>
<feature type="compositionally biased region" description="Polar residues" evidence="2">
    <location>
        <begin position="254"/>
        <end position="272"/>
    </location>
</feature>
<feature type="region of interest" description="Disordered" evidence="2">
    <location>
        <begin position="195"/>
        <end position="337"/>
    </location>
</feature>
<proteinExistence type="predicted"/>
<dbReference type="InterPro" id="IPR032442">
    <property type="entry name" value="CTU1_C"/>
</dbReference>
<feature type="domain" description="Cytoplasmic tRNA 2-thiolation protein 1 C-terminal" evidence="5">
    <location>
        <begin position="415"/>
        <end position="446"/>
    </location>
</feature>
<feature type="region of interest" description="Disordered" evidence="2">
    <location>
        <begin position="458"/>
        <end position="533"/>
    </location>
</feature>
<dbReference type="GO" id="GO:0005739">
    <property type="term" value="C:mitochondrion"/>
    <property type="evidence" value="ECO:0007669"/>
    <property type="project" value="TreeGrafter"/>
</dbReference>
<dbReference type="PANTHER" id="PTHR11807:SF12">
    <property type="entry name" value="CYTOPLASMIC TRNA 2-THIOLATION PROTEIN 1"/>
    <property type="match status" value="1"/>
</dbReference>
<feature type="compositionally biased region" description="Basic and acidic residues" evidence="2">
    <location>
        <begin position="466"/>
        <end position="477"/>
    </location>
</feature>
<dbReference type="Pfam" id="PF16503">
    <property type="entry name" value="zn-ribbon_14"/>
    <property type="match status" value="1"/>
</dbReference>
<evidence type="ECO:0000259" key="5">
    <source>
        <dbReference type="Pfam" id="PF16503"/>
    </source>
</evidence>
<dbReference type="GO" id="GO:0002143">
    <property type="term" value="P:tRNA wobble position uridine thiolation"/>
    <property type="evidence" value="ECO:0007669"/>
    <property type="project" value="TreeGrafter"/>
</dbReference>
<feature type="compositionally biased region" description="Pro residues" evidence="2">
    <location>
        <begin position="326"/>
        <end position="336"/>
    </location>
</feature>
<evidence type="ECO:0000256" key="3">
    <source>
        <dbReference type="SAM" id="Phobius"/>
    </source>
</evidence>
<evidence type="ECO:0000259" key="4">
    <source>
        <dbReference type="Pfam" id="PF01171"/>
    </source>
</evidence>
<evidence type="ECO:0000256" key="1">
    <source>
        <dbReference type="ARBA" id="ARBA00022679"/>
    </source>
</evidence>
<dbReference type="InterPro" id="IPR014729">
    <property type="entry name" value="Rossmann-like_a/b/a_fold"/>
</dbReference>
<feature type="transmembrane region" description="Helical" evidence="3">
    <location>
        <begin position="547"/>
        <end position="578"/>
    </location>
</feature>
<dbReference type="GO" id="GO:0000049">
    <property type="term" value="F:tRNA binding"/>
    <property type="evidence" value="ECO:0007669"/>
    <property type="project" value="TreeGrafter"/>
</dbReference>
<keyword evidence="3" id="KW-0472">Membrane</keyword>
<feature type="compositionally biased region" description="Gly residues" evidence="2">
    <location>
        <begin position="512"/>
        <end position="533"/>
    </location>
</feature>
<keyword evidence="1" id="KW-0808">Transferase</keyword>
<dbReference type="PANTHER" id="PTHR11807">
    <property type="entry name" value="ATPASES OF THE PP SUPERFAMILY-RELATED"/>
    <property type="match status" value="1"/>
</dbReference>
<feature type="compositionally biased region" description="Polar residues" evidence="2">
    <location>
        <begin position="290"/>
        <end position="316"/>
    </location>
</feature>
<dbReference type="InterPro" id="IPR011063">
    <property type="entry name" value="TilS/TtcA_N"/>
</dbReference>
<evidence type="ECO:0000313" key="6">
    <source>
        <dbReference type="Proteomes" id="UP000504627"/>
    </source>
</evidence>
<dbReference type="Gene3D" id="3.40.50.620">
    <property type="entry name" value="HUPs"/>
    <property type="match status" value="2"/>
</dbReference>
<evidence type="ECO:0000256" key="2">
    <source>
        <dbReference type="SAM" id="MobiDB-lite"/>
    </source>
</evidence>
<accession>A0A7R5KE54</accession>
<reference evidence="7" key="1">
    <citation type="submission" date="2025-08" db="UniProtKB">
        <authorList>
            <consortium name="RefSeq"/>
        </authorList>
    </citation>
    <scope>IDENTIFICATION</scope>
    <source>
        <tissue evidence="7">Muscle</tissue>
    </source>
</reference>
<evidence type="ECO:0000313" key="7">
    <source>
        <dbReference type="RefSeq" id="XP_039234639.1"/>
    </source>
</evidence>
<protein>
    <submittedName>
        <fullName evidence="7">Cytoplasmic tRNA 2-thiolation protein 1</fullName>
    </submittedName>
</protein>
<dbReference type="CTD" id="90353"/>
<keyword evidence="6" id="KW-1185">Reference proteome</keyword>
<dbReference type="GO" id="GO:0002144">
    <property type="term" value="C:cytosolic tRNA wobble base thiouridylase complex"/>
    <property type="evidence" value="ECO:0007669"/>
    <property type="project" value="TreeGrafter"/>
</dbReference>
<feature type="compositionally biased region" description="Low complexity" evidence="2">
    <location>
        <begin position="195"/>
        <end position="247"/>
    </location>
</feature>
<keyword evidence="3" id="KW-1133">Transmembrane helix</keyword>
<feature type="compositionally biased region" description="Basic and acidic residues" evidence="2">
    <location>
        <begin position="490"/>
        <end position="510"/>
    </location>
</feature>
<gene>
    <name evidence="7" type="primary">CTU1</name>
</gene>
<dbReference type="GO" id="GO:0016740">
    <property type="term" value="F:transferase activity"/>
    <property type="evidence" value="ECO:0007669"/>
    <property type="project" value="UniProtKB-KW"/>
</dbReference>
<dbReference type="InParanoid" id="A0A7R5KE54"/>
<dbReference type="RefSeq" id="XP_039234639.1">
    <property type="nucleotide sequence ID" value="XM_039378705.1"/>
</dbReference>
<feature type="compositionally biased region" description="Basic and acidic residues" evidence="2">
    <location>
        <begin position="273"/>
        <end position="289"/>
    </location>
</feature>
<dbReference type="GeneID" id="113988548"/>
<dbReference type="SUPFAM" id="SSF52402">
    <property type="entry name" value="Adenine nucleotide alpha hydrolases-like"/>
    <property type="match status" value="1"/>
</dbReference>
<name>A0A7R5KE54_9PASS</name>
<dbReference type="AlphaFoldDB" id="A0A7R5KE54"/>
<keyword evidence="3" id="KW-0812">Transmembrane</keyword>